<dbReference type="Proteomes" id="UP000070089">
    <property type="component" value="Unassembled WGS sequence"/>
</dbReference>
<dbReference type="VEuPathDB" id="GiardiaDB:QR46_0372"/>
<organism evidence="1 2">
    <name type="scientific">Giardia duodenalis assemblage B</name>
    <dbReference type="NCBI Taxonomy" id="1394984"/>
    <lineage>
        <taxon>Eukaryota</taxon>
        <taxon>Metamonada</taxon>
        <taxon>Diplomonadida</taxon>
        <taxon>Hexamitidae</taxon>
        <taxon>Giardiinae</taxon>
        <taxon>Giardia</taxon>
    </lineage>
</organism>
<evidence type="ECO:0008006" key="3">
    <source>
        <dbReference type="Google" id="ProtNLM"/>
    </source>
</evidence>
<comment type="caution">
    <text evidence="1">The sequence shown here is derived from an EMBL/GenBank/DDBJ whole genome shotgun (WGS) entry which is preliminary data.</text>
</comment>
<accession>A0A132P004</accession>
<dbReference type="AlphaFoldDB" id="A0A132P004"/>
<name>A0A132P004_GIAIN</name>
<evidence type="ECO:0000313" key="2">
    <source>
        <dbReference type="Proteomes" id="UP000070089"/>
    </source>
</evidence>
<evidence type="ECO:0000313" key="1">
    <source>
        <dbReference type="EMBL" id="KWX15651.1"/>
    </source>
</evidence>
<reference evidence="1 2" key="1">
    <citation type="journal article" date="2015" name="Mol. Biochem. Parasitol.">
        <title>Identification of polymorphic genes for use in assemblage B genotyping assays through comparative genomics of multiple assemblage B Giardia duodenalis isolates.</title>
        <authorList>
            <person name="Wielinga C."/>
            <person name="Thompson R.C."/>
            <person name="Monis P."/>
            <person name="Ryan U."/>
        </authorList>
    </citation>
    <scope>NUCLEOTIDE SEQUENCE [LARGE SCALE GENOMIC DNA]</scope>
    <source>
        <strain evidence="1 2">BAH15c1</strain>
    </source>
</reference>
<dbReference type="EMBL" id="JXTI01000005">
    <property type="protein sequence ID" value="KWX15651.1"/>
    <property type="molecule type" value="Genomic_DNA"/>
</dbReference>
<dbReference type="OrthoDB" id="10254017at2759"/>
<proteinExistence type="predicted"/>
<protein>
    <recommendedName>
        <fullName evidence="3">Tubulin-specific chaperone A</fullName>
    </recommendedName>
</protein>
<gene>
    <name evidence="1" type="ORF">QR46_0372</name>
</gene>
<sequence>MTGSILQRAKAYEAVLVAELREIDKDAKYLQVCQRKYGDIMNIPIEHLQREFEARKALLKLLHKTIALIKDSPPCAREIWAEFEAASKEIY</sequence>